<dbReference type="Gene3D" id="2.30.29.30">
    <property type="entry name" value="Pleckstrin-homology domain (PH domain)/Phosphotyrosine-binding domain (PTB)"/>
    <property type="match status" value="1"/>
</dbReference>
<keyword evidence="8" id="KW-1185">Reference proteome</keyword>
<evidence type="ECO:0000259" key="6">
    <source>
        <dbReference type="PROSITE" id="PS50001"/>
    </source>
</evidence>
<dbReference type="Gene3D" id="3.30.505.10">
    <property type="entry name" value="SH2 domain"/>
    <property type="match status" value="1"/>
</dbReference>
<dbReference type="SUPFAM" id="SSF50729">
    <property type="entry name" value="PH domain-like"/>
    <property type="match status" value="1"/>
</dbReference>
<reference evidence="7 8" key="1">
    <citation type="submission" date="2019-09" db="EMBL/GenBank/DDBJ databases">
        <title>Bird 10,000 Genomes (B10K) Project - Family phase.</title>
        <authorList>
            <person name="Zhang G."/>
        </authorList>
    </citation>
    <scope>NUCLEOTIDE SEQUENCE [LARGE SCALE GENOMIC DNA]</scope>
    <source>
        <strain evidence="7">B10K-DU-001-34</strain>
        <tissue evidence="7">Muscle</tissue>
    </source>
</reference>
<evidence type="ECO:0000313" key="8">
    <source>
        <dbReference type="Proteomes" id="UP000523279"/>
    </source>
</evidence>
<feature type="compositionally biased region" description="Low complexity" evidence="5">
    <location>
        <begin position="339"/>
        <end position="350"/>
    </location>
</feature>
<dbReference type="EMBL" id="VWZP01000519">
    <property type="protein sequence ID" value="NXH38171.1"/>
    <property type="molecule type" value="Genomic_DNA"/>
</dbReference>
<comment type="caution">
    <text evidence="7">The sequence shown here is derived from an EMBL/GenBank/DDBJ whole genome shotgun (WGS) entry which is preliminary data.</text>
</comment>
<dbReference type="InterPro" id="IPR011993">
    <property type="entry name" value="PH-like_dom_sf"/>
</dbReference>
<evidence type="ECO:0000313" key="7">
    <source>
        <dbReference type="EMBL" id="NXH38171.1"/>
    </source>
</evidence>
<dbReference type="GO" id="GO:0005886">
    <property type="term" value="C:plasma membrane"/>
    <property type="evidence" value="ECO:0007669"/>
    <property type="project" value="TreeGrafter"/>
</dbReference>
<evidence type="ECO:0000256" key="3">
    <source>
        <dbReference type="ARBA" id="ARBA00022999"/>
    </source>
</evidence>
<dbReference type="Pfam" id="PF08916">
    <property type="entry name" value="Phe_ZIP"/>
    <property type="match status" value="1"/>
</dbReference>
<evidence type="ECO:0000256" key="5">
    <source>
        <dbReference type="SAM" id="MobiDB-lite"/>
    </source>
</evidence>
<dbReference type="InterPro" id="IPR036290">
    <property type="entry name" value="Phe_ZIP_sf"/>
</dbReference>
<evidence type="ECO:0000256" key="1">
    <source>
        <dbReference type="ARBA" id="ARBA00010220"/>
    </source>
</evidence>
<gene>
    <name evidence="7" type="primary">Sh2b3</name>
    <name evidence="7" type="ORF">DICEXI_R10168</name>
</gene>
<dbReference type="PROSITE" id="PS50001">
    <property type="entry name" value="SH2"/>
    <property type="match status" value="1"/>
</dbReference>
<dbReference type="AlphaFoldDB" id="A0A7K9JIS7"/>
<feature type="region of interest" description="Disordered" evidence="5">
    <location>
        <begin position="521"/>
        <end position="541"/>
    </location>
</feature>
<comment type="similarity">
    <text evidence="1">Belongs to the SH2B adapter family.</text>
</comment>
<dbReference type="Gene3D" id="6.10.140.110">
    <property type="match status" value="1"/>
</dbReference>
<protein>
    <submittedName>
        <fullName evidence="7">SH2B3 protein</fullName>
    </submittedName>
</protein>
<feature type="compositionally biased region" description="Low complexity" evidence="5">
    <location>
        <begin position="556"/>
        <end position="569"/>
    </location>
</feature>
<dbReference type="InterPro" id="IPR000980">
    <property type="entry name" value="SH2"/>
</dbReference>
<sequence length="596" mass="65184">RLAGASAMNGHSLPAGTPAHPRGWHEFCELHAISTAKELARHYLRFATEHPHHDLLAAENFSVQFTDLFQQYFCHEVKEGIAMSQLRILPAGPARDYRDTHRRHTDASLGTVATKAEAEPGARPEQPVRAPEAAPSGLRKSWSSEELAGPARRPFSLSQLRRSWRSLFRRRSSDALPGDGDGEAAEAALKPGLGKRILPWGLSREQPPEVRKEGLLKYGLLDENSLDSGTRWQRCRLVLRRAGPPDAEEFVLELFDPPKVRTCRLFQPVHGWVGDAHLSFSEDPTSLSDVPQVTNATDILFEAGDEQQLSCWTAEIRECVRRGSDTGDPELLTCRHPDPTAASPTTSTDPLSQGATPGGPGEAAGPKMEQFLSSCPWFHGPISRVKAAQLVQLGGLEGHGVFLVRQSETRRGEYVLTFNFQGRAKHLRLALTERGQCRVQHLRFSSIVEMLQHFHRYPIPLECGTACDVRLSSYVVVLPQAQGHPPDQHLLPPPAAPGSSSTVPLPLPFPAWSPEFSLVPAGSSCPHGPDEPPGGSPAEQIFHLVPPPAELAQSLRPARATAATAATAPRPRDSDYEVEAPGRGHVRAIDNQYTPL</sequence>
<evidence type="ECO:0000256" key="2">
    <source>
        <dbReference type="ARBA" id="ARBA00022553"/>
    </source>
</evidence>
<dbReference type="PANTHER" id="PTHR10872:SF1">
    <property type="entry name" value="SH2B ADAPTER PROTEIN 3"/>
    <property type="match status" value="1"/>
</dbReference>
<accession>A0A7K9JIS7</accession>
<feature type="region of interest" description="Disordered" evidence="5">
    <location>
        <begin position="333"/>
        <end position="366"/>
    </location>
</feature>
<organism evidence="7 8">
    <name type="scientific">Dicaeum eximium</name>
    <dbReference type="NCBI Taxonomy" id="667154"/>
    <lineage>
        <taxon>Eukaryota</taxon>
        <taxon>Metazoa</taxon>
        <taxon>Chordata</taxon>
        <taxon>Craniata</taxon>
        <taxon>Vertebrata</taxon>
        <taxon>Euteleostomi</taxon>
        <taxon>Archelosauria</taxon>
        <taxon>Archosauria</taxon>
        <taxon>Dinosauria</taxon>
        <taxon>Saurischia</taxon>
        <taxon>Theropoda</taxon>
        <taxon>Coelurosauria</taxon>
        <taxon>Aves</taxon>
        <taxon>Neognathae</taxon>
        <taxon>Neoaves</taxon>
        <taxon>Telluraves</taxon>
        <taxon>Australaves</taxon>
        <taxon>Passeriformes</taxon>
        <taxon>Passeroidea</taxon>
        <taxon>Dicaeidae</taxon>
        <taxon>Dicaeum</taxon>
    </lineage>
</organism>
<evidence type="ECO:0000256" key="4">
    <source>
        <dbReference type="PROSITE-ProRule" id="PRU00191"/>
    </source>
</evidence>
<keyword evidence="3 4" id="KW-0727">SH2 domain</keyword>
<dbReference type="SUPFAM" id="SSF55550">
    <property type="entry name" value="SH2 domain"/>
    <property type="match status" value="1"/>
</dbReference>
<feature type="region of interest" description="Disordered" evidence="5">
    <location>
        <begin position="553"/>
        <end position="596"/>
    </location>
</feature>
<dbReference type="SMART" id="SM00252">
    <property type="entry name" value="SH2"/>
    <property type="match status" value="1"/>
</dbReference>
<dbReference type="Pfam" id="PF00017">
    <property type="entry name" value="SH2"/>
    <property type="match status" value="1"/>
</dbReference>
<name>A0A7K9JIS7_9PASE</name>
<dbReference type="SUPFAM" id="SSF109805">
    <property type="entry name" value="Phenylalanine zipper"/>
    <property type="match status" value="1"/>
</dbReference>
<dbReference type="InterPro" id="IPR015012">
    <property type="entry name" value="Phe_ZIP"/>
</dbReference>
<proteinExistence type="inferred from homology"/>
<feature type="domain" description="SH2" evidence="6">
    <location>
        <begin position="377"/>
        <end position="475"/>
    </location>
</feature>
<dbReference type="PRINTS" id="PR00401">
    <property type="entry name" value="SH2DOMAIN"/>
</dbReference>
<dbReference type="FunFam" id="3.30.505.10:FF:000008">
    <property type="entry name" value="SH2B adapter protein 1 isoform 2"/>
    <property type="match status" value="1"/>
</dbReference>
<dbReference type="InterPro" id="IPR030523">
    <property type="entry name" value="SH2B"/>
</dbReference>
<feature type="non-terminal residue" evidence="7">
    <location>
        <position position="596"/>
    </location>
</feature>
<keyword evidence="2" id="KW-0597">Phosphoprotein</keyword>
<dbReference type="InterPro" id="IPR036860">
    <property type="entry name" value="SH2_dom_sf"/>
</dbReference>
<feature type="region of interest" description="Disordered" evidence="5">
    <location>
        <begin position="95"/>
        <end position="145"/>
    </location>
</feature>
<dbReference type="Proteomes" id="UP000523279">
    <property type="component" value="Unassembled WGS sequence"/>
</dbReference>
<dbReference type="GO" id="GO:0005068">
    <property type="term" value="F:transmembrane receptor protein tyrosine kinase adaptor activity"/>
    <property type="evidence" value="ECO:0007669"/>
    <property type="project" value="TreeGrafter"/>
</dbReference>
<dbReference type="PANTHER" id="PTHR10872">
    <property type="entry name" value="SH2B ADAPTER PROTEIN"/>
    <property type="match status" value="1"/>
</dbReference>
<dbReference type="GO" id="GO:0035556">
    <property type="term" value="P:intracellular signal transduction"/>
    <property type="evidence" value="ECO:0007669"/>
    <property type="project" value="TreeGrafter"/>
</dbReference>
<feature type="non-terminal residue" evidence="7">
    <location>
        <position position="1"/>
    </location>
</feature>